<dbReference type="GO" id="GO:0005634">
    <property type="term" value="C:nucleus"/>
    <property type="evidence" value="ECO:0007669"/>
    <property type="project" value="TreeGrafter"/>
</dbReference>
<dbReference type="GO" id="GO:0000981">
    <property type="term" value="F:DNA-binding transcription factor activity, RNA polymerase II-specific"/>
    <property type="evidence" value="ECO:0007669"/>
    <property type="project" value="TreeGrafter"/>
</dbReference>
<organism evidence="3 4">
    <name type="scientific">Tritrichomonas foetus</name>
    <dbReference type="NCBI Taxonomy" id="1144522"/>
    <lineage>
        <taxon>Eukaryota</taxon>
        <taxon>Metamonada</taxon>
        <taxon>Parabasalia</taxon>
        <taxon>Tritrichomonadida</taxon>
        <taxon>Tritrichomonadidae</taxon>
        <taxon>Tritrichomonas</taxon>
    </lineage>
</organism>
<dbReference type="OrthoDB" id="2143914at2759"/>
<feature type="domain" description="Myb-like" evidence="1">
    <location>
        <begin position="11"/>
        <end position="62"/>
    </location>
</feature>
<dbReference type="CDD" id="cd00167">
    <property type="entry name" value="SANT"/>
    <property type="match status" value="2"/>
</dbReference>
<dbReference type="SUPFAM" id="SSF46689">
    <property type="entry name" value="Homeodomain-like"/>
    <property type="match status" value="1"/>
</dbReference>
<dbReference type="PANTHER" id="PTHR45614:SF253">
    <property type="entry name" value="CHROMOSOME UNDETERMINED SCAFFOLD_38, WHOLE GENOME SHOTGUN SEQUENCE"/>
    <property type="match status" value="1"/>
</dbReference>
<feature type="domain" description="Myb-like" evidence="1">
    <location>
        <begin position="63"/>
        <end position="113"/>
    </location>
</feature>
<comment type="caution">
    <text evidence="3">The sequence shown here is derived from an EMBL/GenBank/DDBJ whole genome shotgun (WGS) entry which is preliminary data.</text>
</comment>
<dbReference type="InterPro" id="IPR017930">
    <property type="entry name" value="Myb_dom"/>
</dbReference>
<protein>
    <submittedName>
        <fullName evidence="3">R2r3-MYB transcription factor</fullName>
    </submittedName>
</protein>
<evidence type="ECO:0000313" key="3">
    <source>
        <dbReference type="EMBL" id="OHS94678.1"/>
    </source>
</evidence>
<feature type="domain" description="HTH myb-type" evidence="2">
    <location>
        <begin position="11"/>
        <end position="66"/>
    </location>
</feature>
<evidence type="ECO:0000313" key="4">
    <source>
        <dbReference type="Proteomes" id="UP000179807"/>
    </source>
</evidence>
<dbReference type="PROSITE" id="PS51294">
    <property type="entry name" value="HTH_MYB"/>
    <property type="match status" value="2"/>
</dbReference>
<dbReference type="Pfam" id="PF00249">
    <property type="entry name" value="Myb_DNA-binding"/>
    <property type="match status" value="2"/>
</dbReference>
<feature type="domain" description="HTH myb-type" evidence="2">
    <location>
        <begin position="69"/>
        <end position="120"/>
    </location>
</feature>
<dbReference type="SMART" id="SM00717">
    <property type="entry name" value="SANT"/>
    <property type="match status" value="2"/>
</dbReference>
<dbReference type="GO" id="GO:0000978">
    <property type="term" value="F:RNA polymerase II cis-regulatory region sequence-specific DNA binding"/>
    <property type="evidence" value="ECO:0007669"/>
    <property type="project" value="TreeGrafter"/>
</dbReference>
<dbReference type="AlphaFoldDB" id="A0A1J4J634"/>
<dbReference type="Proteomes" id="UP000179807">
    <property type="component" value="Unassembled WGS sequence"/>
</dbReference>
<dbReference type="VEuPathDB" id="TrichDB:TRFO_39148"/>
<dbReference type="EMBL" id="MLAK01001299">
    <property type="protein sequence ID" value="OHS94678.1"/>
    <property type="molecule type" value="Genomic_DNA"/>
</dbReference>
<proteinExistence type="predicted"/>
<sequence length="204" mass="24734">MQQFIEHDEYRPRKRRNTFTPEEDKSLNKLVIKYGENNWHKVARKMPRRDVRQCRERWFNYLSPLVVNGKWTQEEEGLLIEKVHEYGRKWKYLTQFFPGRTDINIKNRYNCLMKYIPRNSSLEEENQEMRNDHENSNAPLTHYFIDSNTINANTSHEGDKNHVIDMKKSEGKRCITKQKEIFNNEMYFEFIMSLRGDDSGLFLE</sequence>
<dbReference type="RefSeq" id="XP_068347815.1">
    <property type="nucleotide sequence ID" value="XM_068512473.1"/>
</dbReference>
<name>A0A1J4J634_9EUKA</name>
<reference evidence="3" key="1">
    <citation type="submission" date="2016-10" db="EMBL/GenBank/DDBJ databases">
        <authorList>
            <person name="Benchimol M."/>
            <person name="Almeida L.G."/>
            <person name="Vasconcelos A.T."/>
            <person name="Perreira-Neves A."/>
            <person name="Rosa I.A."/>
            <person name="Tasca T."/>
            <person name="Bogo M.R."/>
            <person name="de Souza W."/>
        </authorList>
    </citation>
    <scope>NUCLEOTIDE SEQUENCE [LARGE SCALE GENOMIC DNA]</scope>
    <source>
        <strain evidence="3">K</strain>
    </source>
</reference>
<dbReference type="PANTHER" id="PTHR45614">
    <property type="entry name" value="MYB PROTEIN-RELATED"/>
    <property type="match status" value="1"/>
</dbReference>
<keyword evidence="4" id="KW-1185">Reference proteome</keyword>
<accession>A0A1J4J634</accession>
<dbReference type="Gene3D" id="1.10.10.60">
    <property type="entry name" value="Homeodomain-like"/>
    <property type="match status" value="2"/>
</dbReference>
<dbReference type="PROSITE" id="PS50090">
    <property type="entry name" value="MYB_LIKE"/>
    <property type="match status" value="2"/>
</dbReference>
<evidence type="ECO:0000259" key="1">
    <source>
        <dbReference type="PROSITE" id="PS50090"/>
    </source>
</evidence>
<gene>
    <name evidence="3" type="ORF">TRFO_39148</name>
</gene>
<dbReference type="InterPro" id="IPR001005">
    <property type="entry name" value="SANT/Myb"/>
</dbReference>
<dbReference type="InterPro" id="IPR050560">
    <property type="entry name" value="MYB_TF"/>
</dbReference>
<evidence type="ECO:0000259" key="2">
    <source>
        <dbReference type="PROSITE" id="PS51294"/>
    </source>
</evidence>
<dbReference type="GeneID" id="94847177"/>
<dbReference type="InterPro" id="IPR009057">
    <property type="entry name" value="Homeodomain-like_sf"/>
</dbReference>